<dbReference type="EMBL" id="CABFNQ020000687">
    <property type="protein sequence ID" value="CAH0022812.1"/>
    <property type="molecule type" value="Genomic_DNA"/>
</dbReference>
<feature type="domain" description="C2H2-type" evidence="2">
    <location>
        <begin position="490"/>
        <end position="513"/>
    </location>
</feature>
<evidence type="ECO:0000256" key="1">
    <source>
        <dbReference type="SAM" id="MobiDB-lite"/>
    </source>
</evidence>
<dbReference type="PANTHER" id="PTHR37535">
    <property type="entry name" value="FLUG DOMAIN PROTEIN"/>
    <property type="match status" value="1"/>
</dbReference>
<evidence type="ECO:0000313" key="3">
    <source>
        <dbReference type="EMBL" id="CAH0022812.1"/>
    </source>
</evidence>
<dbReference type="Proteomes" id="UP000696573">
    <property type="component" value="Unassembled WGS sequence"/>
</dbReference>
<accession>A0A9N9YLQ2</accession>
<dbReference type="PROSITE" id="PS00028">
    <property type="entry name" value="ZINC_FINGER_C2H2_1"/>
    <property type="match status" value="1"/>
</dbReference>
<protein>
    <recommendedName>
        <fullName evidence="2">C2H2-type domain-containing protein</fullName>
    </recommendedName>
</protein>
<sequence>MHSQARGKAKQIGLLYKNDSGEPEFALQLTKKLKGRYEESSKLPQPDLHENLFPGDYLQLYLNPILMYLVIFFCENALRDYKGAEGLETLLNKTPKNGNAIRVHFDPKIMDTPVFRGANGEDMLSGDSLQKDFRESQIRGGTAEPYGLHAVRSEFLTMVDTNPNYSDTQRLQTAGHRSNTIHQQSYAARNPGIDGQASLFGKKARQIDLAYQFRQFEIDWRPDLPQELPSAEFRKLREDEEYKKLASTVTDPELTDSRKVKRDLQKLEASGLEAKLSTTELIDKRLPKKQLKKLEEGRLKTYWSNQPKPDTLDFKSYSTVGVDLPFERLRPILPIRSELADILVRPITMREPEGRKAIDLLIQLHQAVTEVHRSGLDANLCTCPKRKTKDNLHVYECVKNQHHFAEFCFSPCNEWVFSKEEWDQHCQRHFHDGSLHKEVAWGKVERAFIPGYCPFCRWDETLSPGERLRAFPTEKGWRGHILGHDLSNHCHDPRCNEPFESETDFQDHMKDVHRVPTELLARDDVAGGYKSTKGGHKRKLQMAFEYMQAPETEKKAKVETSPPWTEGSFFEQRGWAGHPYTEP</sequence>
<evidence type="ECO:0000313" key="4">
    <source>
        <dbReference type="Proteomes" id="UP000696573"/>
    </source>
</evidence>
<proteinExistence type="predicted"/>
<dbReference type="InterPro" id="IPR021842">
    <property type="entry name" value="DUF3435"/>
</dbReference>
<dbReference type="AlphaFoldDB" id="A0A9N9YLQ2"/>
<keyword evidence="4" id="KW-1185">Reference proteome</keyword>
<name>A0A9N9YLQ2_9HYPO</name>
<organism evidence="3 4">
    <name type="scientific">Clonostachys rhizophaga</name>
    <dbReference type="NCBI Taxonomy" id="160324"/>
    <lineage>
        <taxon>Eukaryota</taxon>
        <taxon>Fungi</taxon>
        <taxon>Dikarya</taxon>
        <taxon>Ascomycota</taxon>
        <taxon>Pezizomycotina</taxon>
        <taxon>Sordariomycetes</taxon>
        <taxon>Hypocreomycetidae</taxon>
        <taxon>Hypocreales</taxon>
        <taxon>Bionectriaceae</taxon>
        <taxon>Clonostachys</taxon>
    </lineage>
</organism>
<dbReference type="PANTHER" id="PTHR37535:SF3">
    <property type="entry name" value="FLUG DOMAIN-CONTAINING PROTEIN"/>
    <property type="match status" value="1"/>
</dbReference>
<dbReference type="InterPro" id="IPR013087">
    <property type="entry name" value="Znf_C2H2_type"/>
</dbReference>
<feature type="region of interest" description="Disordered" evidence="1">
    <location>
        <begin position="553"/>
        <end position="583"/>
    </location>
</feature>
<comment type="caution">
    <text evidence="3">The sequence shown here is derived from an EMBL/GenBank/DDBJ whole genome shotgun (WGS) entry which is preliminary data.</text>
</comment>
<gene>
    <name evidence="3" type="ORF">CRHIZ90672A_00015159</name>
</gene>
<dbReference type="Pfam" id="PF11917">
    <property type="entry name" value="DUF3435"/>
    <property type="match status" value="1"/>
</dbReference>
<evidence type="ECO:0000259" key="2">
    <source>
        <dbReference type="PROSITE" id="PS00028"/>
    </source>
</evidence>
<reference evidence="3" key="1">
    <citation type="submission" date="2021-10" db="EMBL/GenBank/DDBJ databases">
        <authorList>
            <person name="Piombo E."/>
        </authorList>
    </citation>
    <scope>NUCLEOTIDE SEQUENCE</scope>
</reference>
<dbReference type="OrthoDB" id="4722973at2759"/>